<feature type="compositionally biased region" description="Low complexity" evidence="1">
    <location>
        <begin position="161"/>
        <end position="173"/>
    </location>
</feature>
<evidence type="ECO:0000256" key="1">
    <source>
        <dbReference type="SAM" id="MobiDB-lite"/>
    </source>
</evidence>
<accession>A0A7R9JZV7</accession>
<gene>
    <name evidence="3" type="ORF">TGEB3V08_LOCUS6340</name>
</gene>
<feature type="compositionally biased region" description="Polar residues" evidence="1">
    <location>
        <begin position="90"/>
        <end position="102"/>
    </location>
</feature>
<feature type="transmembrane region" description="Helical" evidence="2">
    <location>
        <begin position="36"/>
        <end position="53"/>
    </location>
</feature>
<feature type="region of interest" description="Disordered" evidence="1">
    <location>
        <begin position="60"/>
        <end position="173"/>
    </location>
</feature>
<feature type="transmembrane region" description="Helical" evidence="2">
    <location>
        <begin position="12"/>
        <end position="30"/>
    </location>
</feature>
<keyword evidence="2" id="KW-1133">Transmembrane helix</keyword>
<evidence type="ECO:0000313" key="3">
    <source>
        <dbReference type="EMBL" id="CAD7596276.1"/>
    </source>
</evidence>
<dbReference type="EMBL" id="OE841557">
    <property type="protein sequence ID" value="CAD7596276.1"/>
    <property type="molecule type" value="Genomic_DNA"/>
</dbReference>
<dbReference type="AlphaFoldDB" id="A0A7R9JZV7"/>
<protein>
    <submittedName>
        <fullName evidence="3">Uncharacterized protein</fullName>
    </submittedName>
</protein>
<feature type="compositionally biased region" description="Pro residues" evidence="1">
    <location>
        <begin position="111"/>
        <end position="125"/>
    </location>
</feature>
<evidence type="ECO:0000256" key="2">
    <source>
        <dbReference type="SAM" id="Phobius"/>
    </source>
</evidence>
<proteinExistence type="predicted"/>
<sequence length="198" mass="21423">MSNTEESKNCFFVSMIVIAFSGIAIVIWILSGQVLGTIFGVMALVIIFMIILVRKNKATARREESHSRGRRNRGIADQWTNDELRRGNVTGRQTSPDMSSDANYDGLHLTIPPPGFSGPESPPPSYEVSQVSEKPVQTPPPSYSAAVDLSGQPVRDNAYFPSQQQTPHSQSSPHVVHMTLGAEMMGAEMMGCGDGGGD</sequence>
<reference evidence="3" key="1">
    <citation type="submission" date="2020-11" db="EMBL/GenBank/DDBJ databases">
        <authorList>
            <person name="Tran Van P."/>
        </authorList>
    </citation>
    <scope>NUCLEOTIDE SEQUENCE</scope>
</reference>
<keyword evidence="2" id="KW-0472">Membrane</keyword>
<keyword evidence="2" id="KW-0812">Transmembrane</keyword>
<organism evidence="3">
    <name type="scientific">Timema genevievae</name>
    <name type="common">Walking stick</name>
    <dbReference type="NCBI Taxonomy" id="629358"/>
    <lineage>
        <taxon>Eukaryota</taxon>
        <taxon>Metazoa</taxon>
        <taxon>Ecdysozoa</taxon>
        <taxon>Arthropoda</taxon>
        <taxon>Hexapoda</taxon>
        <taxon>Insecta</taxon>
        <taxon>Pterygota</taxon>
        <taxon>Neoptera</taxon>
        <taxon>Polyneoptera</taxon>
        <taxon>Phasmatodea</taxon>
        <taxon>Timematodea</taxon>
        <taxon>Timematoidea</taxon>
        <taxon>Timematidae</taxon>
        <taxon>Timema</taxon>
    </lineage>
</organism>
<name>A0A7R9JZV7_TIMGE</name>